<organism evidence="1 2">
    <name type="scientific">Miniphocaeibacter halophilus</name>
    <dbReference type="NCBI Taxonomy" id="2931922"/>
    <lineage>
        <taxon>Bacteria</taxon>
        <taxon>Bacillati</taxon>
        <taxon>Bacillota</taxon>
        <taxon>Tissierellia</taxon>
        <taxon>Tissierellales</taxon>
        <taxon>Peptoniphilaceae</taxon>
        <taxon>Miniphocaeibacter</taxon>
    </lineage>
</organism>
<accession>A0AC61MT89</accession>
<evidence type="ECO:0000313" key="2">
    <source>
        <dbReference type="Proteomes" id="UP000595814"/>
    </source>
</evidence>
<protein>
    <submittedName>
        <fullName evidence="1">Nucleotidyltransferase</fullName>
    </submittedName>
</protein>
<name>A0AC61MT89_9FIRM</name>
<keyword evidence="2" id="KW-1185">Reference proteome</keyword>
<dbReference type="Proteomes" id="UP000595814">
    <property type="component" value="Chromosome"/>
</dbReference>
<gene>
    <name evidence="1" type="ORF">JFY71_11140</name>
</gene>
<reference evidence="1 2" key="1">
    <citation type="journal article" date="2022" name="Int. J. Syst. Evol. Microbiol.">
        <title>Miniphocaeibacter halophilus sp. nov., an ammonium-tolerant acetate-producing bacterium isolated from a biogas system.</title>
        <authorList>
            <person name="Schnurer A."/>
            <person name="Singh A."/>
            <person name="Bi S."/>
            <person name="Qiao W."/>
            <person name="Westerholm M."/>
        </authorList>
    </citation>
    <scope>NUCLEOTIDE SEQUENCE [LARGE SCALE GENOMIC DNA]</scope>
    <source>
        <strain evidence="1 2">AMB_01</strain>
    </source>
</reference>
<proteinExistence type="predicted"/>
<dbReference type="EMBL" id="CP066744">
    <property type="protein sequence ID" value="QQK07815.1"/>
    <property type="molecule type" value="Genomic_DNA"/>
</dbReference>
<evidence type="ECO:0000313" key="1">
    <source>
        <dbReference type="EMBL" id="QQK07815.1"/>
    </source>
</evidence>
<sequence>MKTIAIISEYNPLHTGHLYQIAKIKEKFPQSRILAIMSGNFVQRGEPAIFEKFLRTKYAIENGIDLVVQLPTIYSLQSAENFALGGVKIIKAINCIDYISFGVESENISELYEIAKTQVNKAKELSLLIERFMLTGKSYAASYKDATISLLDYKVDENIFLSNNILALEYIKSILKLNLNIELLPVLRQGNNYLEENLTDSNFNSATSIRNNILKGNIDEVLNFIPYLAKSDLKNYHRFTSLEDYFELLKYNILITKKDFYNITGYEEGLDNLFFKNIIKSKNMNEFIDYSISKRYKKGRIQRFILNYLLNIEKKFIDNSINTPVKFIKVLGLNNNGKSILKSIKKSSNLNIVTKNKDFILNDSLSKSQFDLEITSTDLYNIKNQLSTRELQKKVYIKEDYK</sequence>